<dbReference type="Proteomes" id="UP000033956">
    <property type="component" value="Unassembled WGS sequence"/>
</dbReference>
<protein>
    <recommendedName>
        <fullName evidence="3">Nucleotidyl transferase AbiEii toxin, Type IV TA system</fullName>
    </recommendedName>
</protein>
<evidence type="ECO:0008006" key="3">
    <source>
        <dbReference type="Google" id="ProtNLM"/>
    </source>
</evidence>
<proteinExistence type="predicted"/>
<gene>
    <name evidence="1" type="ORF">RS81_00100</name>
</gene>
<comment type="caution">
    <text evidence="1">The sequence shown here is derived from an EMBL/GenBank/DDBJ whole genome shotgun (WGS) entry which is preliminary data.</text>
</comment>
<keyword evidence="2" id="KW-1185">Reference proteome</keyword>
<reference evidence="1 2" key="1">
    <citation type="submission" date="2015-02" db="EMBL/GenBank/DDBJ databases">
        <title>Draft genome sequences of ten Microbacterium spp. with emphasis on heavy metal contaminated environments.</title>
        <authorList>
            <person name="Corretto E."/>
        </authorList>
    </citation>
    <scope>NUCLEOTIDE SEQUENCE [LARGE SCALE GENOMIC DNA]</scope>
    <source>
        <strain evidence="1 2">DSM 12510</strain>
    </source>
</reference>
<dbReference type="InterPro" id="IPR014942">
    <property type="entry name" value="AbiEii"/>
</dbReference>
<dbReference type="PATRIC" id="fig|92835.4.peg.105"/>
<dbReference type="AlphaFoldDB" id="A0A0M2HGE5"/>
<dbReference type="EMBL" id="JYIZ01000016">
    <property type="protein sequence ID" value="KJL45727.1"/>
    <property type="molecule type" value="Genomic_DNA"/>
</dbReference>
<dbReference type="OrthoDB" id="4533139at2"/>
<evidence type="ECO:0000313" key="2">
    <source>
        <dbReference type="Proteomes" id="UP000033956"/>
    </source>
</evidence>
<sequence>MDLSLPDRTIPGVLDPEERRAVEGQFGVGARQVVRDHVISHGLAAIAAAAQGDVVFFGGTALSRTLLPGLRLSEDIDLIALGNRREVGARIQAEFQRRFRRTLGAVTFIPPLGEAPHSQPSILEVKGTRIQVQLLTSEGYPPWPQQLVDLEQRYSDAPPARLQVLTPPAFVASKLTAWEDRHAPRDLYDLWALAERGWINEAAAELYCRYGQHTTLSGISFTEVPSERDWEASLAHQCVISTTPQHAANVVREAITALSS</sequence>
<dbReference type="STRING" id="92835.RS81_00100"/>
<accession>A0A0M2HGE5</accession>
<organism evidence="1 2">
    <name type="scientific">Microbacterium terrae</name>
    <dbReference type="NCBI Taxonomy" id="69369"/>
    <lineage>
        <taxon>Bacteria</taxon>
        <taxon>Bacillati</taxon>
        <taxon>Actinomycetota</taxon>
        <taxon>Actinomycetes</taxon>
        <taxon>Micrococcales</taxon>
        <taxon>Microbacteriaceae</taxon>
        <taxon>Microbacterium</taxon>
    </lineage>
</organism>
<evidence type="ECO:0000313" key="1">
    <source>
        <dbReference type="EMBL" id="KJL45727.1"/>
    </source>
</evidence>
<name>A0A0M2HGE5_9MICO</name>
<dbReference type="Pfam" id="PF08843">
    <property type="entry name" value="AbiEii"/>
    <property type="match status" value="1"/>
</dbReference>